<organism evidence="1 2">
    <name type="scientific">Comamonas denitrificans</name>
    <dbReference type="NCBI Taxonomy" id="117506"/>
    <lineage>
        <taxon>Bacteria</taxon>
        <taxon>Pseudomonadati</taxon>
        <taxon>Pseudomonadota</taxon>
        <taxon>Betaproteobacteria</taxon>
        <taxon>Burkholderiales</taxon>
        <taxon>Comamonadaceae</taxon>
        <taxon>Comamonas</taxon>
    </lineage>
</organism>
<protein>
    <submittedName>
        <fullName evidence="1">Uncharacterized protein</fullName>
    </submittedName>
</protein>
<sequence length="85" mass="9480">MSKIAVYADWEGLHGPQRLGFLHRRTRASELFDTAARALLPGVTMLRCGSAWARVLPAMPGVMMNHPARFEGRTFYPVVPDGGRR</sequence>
<proteinExistence type="predicted"/>
<dbReference type="RefSeq" id="WP_207575712.1">
    <property type="nucleotide sequence ID" value="NZ_JAFNME010000024.1"/>
</dbReference>
<evidence type="ECO:0000313" key="1">
    <source>
        <dbReference type="EMBL" id="MBO1250312.1"/>
    </source>
</evidence>
<comment type="caution">
    <text evidence="1">The sequence shown here is derived from an EMBL/GenBank/DDBJ whole genome shotgun (WGS) entry which is preliminary data.</text>
</comment>
<accession>A0A939GZN9</accession>
<reference evidence="1" key="1">
    <citation type="submission" date="2021-03" db="EMBL/GenBank/DDBJ databases">
        <title>Comamonas denitrificans.</title>
        <authorList>
            <person name="Finster K."/>
        </authorList>
    </citation>
    <scope>NUCLEOTIDE SEQUENCE</scope>
    <source>
        <strain evidence="1">MM2021_4</strain>
    </source>
</reference>
<keyword evidence="2" id="KW-1185">Reference proteome</keyword>
<dbReference type="AlphaFoldDB" id="A0A939GZN9"/>
<dbReference type="Proteomes" id="UP000664731">
    <property type="component" value="Unassembled WGS sequence"/>
</dbReference>
<dbReference type="EMBL" id="JAFNME010000024">
    <property type="protein sequence ID" value="MBO1250312.1"/>
    <property type="molecule type" value="Genomic_DNA"/>
</dbReference>
<gene>
    <name evidence="1" type="ORF">J1777_10845</name>
</gene>
<name>A0A939GZN9_9BURK</name>
<evidence type="ECO:0000313" key="2">
    <source>
        <dbReference type="Proteomes" id="UP000664731"/>
    </source>
</evidence>